<gene>
    <name evidence="2" type="ORF">MGYG_02021</name>
</gene>
<dbReference type="Proteomes" id="UP000002669">
    <property type="component" value="Unassembled WGS sequence"/>
</dbReference>
<dbReference type="RefSeq" id="XP_003174493.1">
    <property type="nucleotide sequence ID" value="XM_003174445.1"/>
</dbReference>
<dbReference type="AlphaFoldDB" id="E4UPC1"/>
<proteinExistence type="predicted"/>
<dbReference type="GeneID" id="10029771"/>
<dbReference type="EMBL" id="DS989823">
    <property type="protein sequence ID" value="EFQ99010.1"/>
    <property type="molecule type" value="Genomic_DNA"/>
</dbReference>
<dbReference type="Gene3D" id="1.20.120.1020">
    <property type="entry name" value="Prion-inhibition and propagation, HeLo domain"/>
    <property type="match status" value="1"/>
</dbReference>
<dbReference type="PANTHER" id="PTHR42345">
    <property type="entry name" value="TPR_REGION DOMAIN-CONTAINING PROTEIN"/>
    <property type="match status" value="1"/>
</dbReference>
<dbReference type="eggNOG" id="ENOG502SHSC">
    <property type="taxonomic scope" value="Eukaryota"/>
</dbReference>
<organism evidence="3">
    <name type="scientific">Arthroderma gypseum (strain ATCC MYA-4604 / CBS 118893)</name>
    <name type="common">Microsporum gypseum</name>
    <dbReference type="NCBI Taxonomy" id="535722"/>
    <lineage>
        <taxon>Eukaryota</taxon>
        <taxon>Fungi</taxon>
        <taxon>Dikarya</taxon>
        <taxon>Ascomycota</taxon>
        <taxon>Pezizomycotina</taxon>
        <taxon>Eurotiomycetes</taxon>
        <taxon>Eurotiomycetidae</taxon>
        <taxon>Onygenales</taxon>
        <taxon>Arthrodermataceae</taxon>
        <taxon>Nannizzia</taxon>
    </lineage>
</organism>
<dbReference type="OrthoDB" id="20872at2759"/>
<dbReference type="Pfam" id="PF14479">
    <property type="entry name" value="HeLo"/>
    <property type="match status" value="1"/>
</dbReference>
<evidence type="ECO:0000313" key="3">
    <source>
        <dbReference type="Proteomes" id="UP000002669"/>
    </source>
</evidence>
<keyword evidence="3" id="KW-1185">Reference proteome</keyword>
<dbReference type="InterPro" id="IPR029498">
    <property type="entry name" value="HeLo_dom"/>
</dbReference>
<dbReference type="VEuPathDB" id="FungiDB:MGYG_02021"/>
<dbReference type="PANTHER" id="PTHR42345:SF2">
    <property type="entry name" value="HELICASE-LIKE PROTEIN"/>
    <property type="match status" value="1"/>
</dbReference>
<dbReference type="OMA" id="CPPINFI"/>
<accession>E4UPC1</accession>
<reference evidence="3" key="1">
    <citation type="journal article" date="2012" name="MBio">
        <title>Comparative genome analysis of Trichophyton rubrum and related dermatophytes reveals candidate genes involved in infection.</title>
        <authorList>
            <person name="Martinez D.A."/>
            <person name="Oliver B.G."/>
            <person name="Graeser Y."/>
            <person name="Goldberg J.M."/>
            <person name="Li W."/>
            <person name="Martinez-Rossi N.M."/>
            <person name="Monod M."/>
            <person name="Shelest E."/>
            <person name="Barton R.C."/>
            <person name="Birch E."/>
            <person name="Brakhage A.A."/>
            <person name="Chen Z."/>
            <person name="Gurr S.J."/>
            <person name="Heiman D."/>
            <person name="Heitman J."/>
            <person name="Kosti I."/>
            <person name="Rossi A."/>
            <person name="Saif S."/>
            <person name="Samalova M."/>
            <person name="Saunders C.W."/>
            <person name="Shea T."/>
            <person name="Summerbell R.C."/>
            <person name="Xu J."/>
            <person name="Young S."/>
            <person name="Zeng Q."/>
            <person name="Birren B.W."/>
            <person name="Cuomo C.A."/>
            <person name="White T.C."/>
        </authorList>
    </citation>
    <scope>NUCLEOTIDE SEQUENCE [LARGE SCALE GENOMIC DNA]</scope>
    <source>
        <strain evidence="3">ATCC MYA-4604 / CBS 118893</strain>
    </source>
</reference>
<dbReference type="InParanoid" id="E4UPC1"/>
<evidence type="ECO:0000259" key="1">
    <source>
        <dbReference type="Pfam" id="PF14479"/>
    </source>
</evidence>
<sequence>MADIAGLVLGVAALWKTSVEIFDVIDSSKKYGLDYEVLRVKLEVERLRLLAWGESVGLNSVNGRWTSVHIQLRQESTRKTVLELLGAIQHCFEELSRFQERYGLRPAPAKHDDTVTLDSPNKSGHPFEFLFKKAYQNLRLTADERQIRATMIKKATWAIHDKKKFQTMVTMIKGFNDSLTSLFPGVEYKTIAFINKEINQINDAPPLKLLREATTVDYEDISETASIRLDTLETNSLAGETIKGHRDVIKDRNRGGLIITMMSGSHFGDIFTLVFWSGTRYSYRDAESKSFAKSIHPSFDLYRSKRFIMKRGSDPDNYGTQEDYVQFDVEGDPRYEHASPGTVTVDGLALEAQDYEGKSYESSEEAGATHSRNVCLVPSWKLMDHILHLQGATPNLNEPAKFEMGVEELFDNSEYSKEELDDPIRTILYLYTHLNDTKSLTDFTLHSGVFQIGIPLKDFLYQIVLTNKLAKELSNNSSAPVSGLTPRVLASLIVQDQWLANVHLFRGPCSGSREAANSRPGEEYGSEISSTTLVGDEHYAEVKTASSIFAGTIPIPSHGLINSGLSHSSNYDIKQEYFHADSKVIDQQLSGLLAFAEHLEWEYLDETKEFAEQASWGYKSFFRVSGLVTDWSYGLTLPGKWMSFKIMATLIYSSPSTRQLGPAQDYDDGVSLPTKSYFRLRTVMGRVLGCHPDCKSVCGWIGPCPPINFILSRPASASVEPKYIRVKAEKVPPLRYPPRTSGHAIDQTYYHYQFKSMGQQADEVTSEYIKSIHDPNQWIAPQPPLQQSSVICMKSINLEPLHPEDMGQGIVEHTGYCKNLEYQASITFETDDSLLTYTLLTNPIFISLPACKLVPHGEQHQVHFRELHRFSRQHVYNVTRLKGYTSTFSEDDAKNVMVINATGTGDAEMLARAWCAERGKNAVIRRPGGPCYTCAVRAASKGALGTGVLIWVS</sequence>
<name>E4UPC1_ARTGP</name>
<feature type="domain" description="Prion-inhibition and propagation HeLo" evidence="1">
    <location>
        <begin position="6"/>
        <end position="210"/>
    </location>
</feature>
<dbReference type="InterPro" id="IPR038305">
    <property type="entry name" value="HeLo_sf"/>
</dbReference>
<evidence type="ECO:0000313" key="2">
    <source>
        <dbReference type="EMBL" id="EFQ99010.1"/>
    </source>
</evidence>
<dbReference type="HOGENOM" id="CLU_011377_0_0_1"/>
<protein>
    <recommendedName>
        <fullName evidence="1">Prion-inhibition and propagation HeLo domain-containing protein</fullName>
    </recommendedName>
</protein>